<protein>
    <submittedName>
        <fullName evidence="2">Ferredoxin</fullName>
    </submittedName>
</protein>
<name>A0A975JC67_9RHOB</name>
<proteinExistence type="predicted"/>
<organism evidence="2 3">
    <name type="scientific">Sulfitobacter albidus</name>
    <dbReference type="NCBI Taxonomy" id="2829501"/>
    <lineage>
        <taxon>Bacteria</taxon>
        <taxon>Pseudomonadati</taxon>
        <taxon>Pseudomonadota</taxon>
        <taxon>Alphaproteobacteria</taxon>
        <taxon>Rhodobacterales</taxon>
        <taxon>Roseobacteraceae</taxon>
        <taxon>Sulfitobacter</taxon>
    </lineage>
</organism>
<dbReference type="AlphaFoldDB" id="A0A975JC67"/>
<evidence type="ECO:0000313" key="2">
    <source>
        <dbReference type="EMBL" id="QUJ75657.1"/>
    </source>
</evidence>
<dbReference type="KEGG" id="sual:KDD17_11910"/>
<feature type="domain" description="4Fe-4S ferredoxin-type" evidence="1">
    <location>
        <begin position="126"/>
        <end position="156"/>
    </location>
</feature>
<gene>
    <name evidence="2" type="ORF">KDD17_11910</name>
</gene>
<evidence type="ECO:0000313" key="3">
    <source>
        <dbReference type="Proteomes" id="UP000683291"/>
    </source>
</evidence>
<reference evidence="2" key="1">
    <citation type="submission" date="2021-04" db="EMBL/GenBank/DDBJ databases">
        <title>Complete genome sequence for Sulfitobacter sp. strain JK7-1.</title>
        <authorList>
            <person name="Park S.-J."/>
        </authorList>
    </citation>
    <scope>NUCLEOTIDE SEQUENCE</scope>
    <source>
        <strain evidence="2">JK7-1</strain>
    </source>
</reference>
<dbReference type="EMBL" id="CP073581">
    <property type="protein sequence ID" value="QUJ75657.1"/>
    <property type="molecule type" value="Genomic_DNA"/>
</dbReference>
<sequence>MIDLAPLCAPHGLMPMGALHENGRTIALIGADTGFWEAFSDSAEALDGGPDPIDRWSTRVIPELARGAGADGHEFPFGGPPFAPYISWAKATREAFSSPTGMLVHTRAGLMISYRGALIWDRELPLAPPASPSPCDPCARPCETACPVGALSPDHFYDVPRCKAHLATPEGAECLNGCLVRRACPISQSFDRPQAQSAHHMRYFIGEMS</sequence>
<dbReference type="RefSeq" id="WP_212703861.1">
    <property type="nucleotide sequence ID" value="NZ_CP073581.1"/>
</dbReference>
<dbReference type="Proteomes" id="UP000683291">
    <property type="component" value="Chromosome 1"/>
</dbReference>
<accession>A0A975JC67</accession>
<dbReference type="InterPro" id="IPR017896">
    <property type="entry name" value="4Fe4S_Fe-S-bd"/>
</dbReference>
<dbReference type="PROSITE" id="PS51379">
    <property type="entry name" value="4FE4S_FER_2"/>
    <property type="match status" value="1"/>
</dbReference>
<evidence type="ECO:0000259" key="1">
    <source>
        <dbReference type="PROSITE" id="PS51379"/>
    </source>
</evidence>
<keyword evidence="3" id="KW-1185">Reference proteome</keyword>